<keyword evidence="3" id="KW-0812">Transmembrane</keyword>
<keyword evidence="6" id="KW-0443">Lipid metabolism</keyword>
<dbReference type="PROSITE" id="PS51704">
    <property type="entry name" value="GP_PDE"/>
    <property type="match status" value="1"/>
</dbReference>
<dbReference type="PANTHER" id="PTHR42758">
    <property type="entry name" value="PHOSPHATIDYLGLYCEROL PHOSPHOLIPASE C"/>
    <property type="match status" value="1"/>
</dbReference>
<dbReference type="Pfam" id="PF03009">
    <property type="entry name" value="GDPD"/>
    <property type="match status" value="1"/>
</dbReference>
<keyword evidence="7" id="KW-0472">Membrane</keyword>
<evidence type="ECO:0000313" key="15">
    <source>
        <dbReference type="Proteomes" id="UP000736164"/>
    </source>
</evidence>
<evidence type="ECO:0000256" key="6">
    <source>
        <dbReference type="ARBA" id="ARBA00023098"/>
    </source>
</evidence>
<name>A0A8J7NXC9_ATRSP</name>
<comment type="subcellular location">
    <subcellularLocation>
        <location evidence="1">Membrane</location>
    </subcellularLocation>
</comment>
<dbReference type="GO" id="GO:0046475">
    <property type="term" value="P:glycerophospholipid catabolic process"/>
    <property type="evidence" value="ECO:0007669"/>
    <property type="project" value="TreeGrafter"/>
</dbReference>
<evidence type="ECO:0000256" key="9">
    <source>
        <dbReference type="ARBA" id="ARBA00047392"/>
    </source>
</evidence>
<dbReference type="GO" id="GO:0008081">
    <property type="term" value="F:phosphoric diester hydrolase activity"/>
    <property type="evidence" value="ECO:0007669"/>
    <property type="project" value="InterPro"/>
</dbReference>
<comment type="catalytic activity">
    <reaction evidence="10">
        <text>N-hexadecanoyl-1-(9Z-octadecenoyl)-sn-glycero-3-phosphoethanolamine + H2O = N-hexadecanoylethanolamine + 1-(9Z-octadecenoyl)-sn-glycero-3-phosphate + H(+)</text>
        <dbReference type="Rhea" id="RHEA:53168"/>
        <dbReference type="ChEBI" id="CHEBI:15377"/>
        <dbReference type="ChEBI" id="CHEBI:15378"/>
        <dbReference type="ChEBI" id="CHEBI:71464"/>
        <dbReference type="ChEBI" id="CHEBI:74544"/>
        <dbReference type="ChEBI" id="CHEBI:85217"/>
    </reaction>
    <physiologicalReaction direction="left-to-right" evidence="10">
        <dbReference type="Rhea" id="RHEA:53169"/>
    </physiologicalReaction>
</comment>
<feature type="domain" description="GP-PDE" evidence="13">
    <location>
        <begin position="1"/>
        <end position="164"/>
    </location>
</feature>
<dbReference type="Proteomes" id="UP000736164">
    <property type="component" value="Unassembled WGS sequence"/>
</dbReference>
<evidence type="ECO:0000256" key="2">
    <source>
        <dbReference type="ARBA" id="ARBA00007277"/>
    </source>
</evidence>
<evidence type="ECO:0000259" key="13">
    <source>
        <dbReference type="PROSITE" id="PS51704"/>
    </source>
</evidence>
<evidence type="ECO:0000256" key="4">
    <source>
        <dbReference type="ARBA" id="ARBA00022801"/>
    </source>
</evidence>
<keyword evidence="15" id="KW-1185">Reference proteome</keyword>
<dbReference type="PANTHER" id="PTHR42758:SF3">
    <property type="entry name" value="LYSOPHOSPHOLIPASE D GDPD3"/>
    <property type="match status" value="1"/>
</dbReference>
<reference evidence="14" key="1">
    <citation type="journal article" date="2021" name="Cell">
        <title>Tracing the genetic footprints of vertebrate landing in non-teleost ray-finned fishes.</title>
        <authorList>
            <person name="Bi X."/>
            <person name="Wang K."/>
            <person name="Yang L."/>
            <person name="Pan H."/>
            <person name="Jiang H."/>
            <person name="Wei Q."/>
            <person name="Fang M."/>
            <person name="Yu H."/>
            <person name="Zhu C."/>
            <person name="Cai Y."/>
            <person name="He Y."/>
            <person name="Gan X."/>
            <person name="Zeng H."/>
            <person name="Yu D."/>
            <person name="Zhu Y."/>
            <person name="Jiang H."/>
            <person name="Qiu Q."/>
            <person name="Yang H."/>
            <person name="Zhang Y.E."/>
            <person name="Wang W."/>
            <person name="Zhu M."/>
            <person name="He S."/>
            <person name="Zhang G."/>
        </authorList>
    </citation>
    <scope>NUCLEOTIDE SEQUENCE</scope>
    <source>
        <strain evidence="14">Allg_001</strain>
    </source>
</reference>
<comment type="catalytic activity">
    <reaction evidence="8">
        <text>1-O-hexadecyl-sn-glycero-3-phosphocholine + H2O = 1-O-hexadecyl-sn-glycero-3-phosphate + choline + H(+)</text>
        <dbReference type="Rhea" id="RHEA:41143"/>
        <dbReference type="ChEBI" id="CHEBI:15354"/>
        <dbReference type="ChEBI" id="CHEBI:15377"/>
        <dbReference type="ChEBI" id="CHEBI:15378"/>
        <dbReference type="ChEBI" id="CHEBI:64496"/>
        <dbReference type="ChEBI" id="CHEBI:77580"/>
    </reaction>
    <physiologicalReaction direction="left-to-right" evidence="8">
        <dbReference type="Rhea" id="RHEA:41144"/>
    </physiologicalReaction>
</comment>
<evidence type="ECO:0000256" key="11">
    <source>
        <dbReference type="ARBA" id="ARBA00048580"/>
    </source>
</evidence>
<sequence>MPINVEIKEDNEMLIKKVSELVKRYNREDITVWASVKSHIMKKCRKENPSMPFAFTVPRVVQLLLLYYSGLLPFVSVGESFLQGYIPSIINRTFIPESPILRSRIVVSLLDKVLMQKQLFKHLAARGIQVHLFVCNEDSDFQRAFSLGATGVMTDYPSRLRDYLTRHPPPPRPASQ</sequence>
<keyword evidence="5" id="KW-1133">Transmembrane helix</keyword>
<dbReference type="GO" id="GO:0005789">
    <property type="term" value="C:endoplasmic reticulum membrane"/>
    <property type="evidence" value="ECO:0007669"/>
    <property type="project" value="TreeGrafter"/>
</dbReference>
<keyword evidence="4" id="KW-0378">Hydrolase</keyword>
<dbReference type="InterPro" id="IPR052271">
    <property type="entry name" value="GDPD-Related"/>
</dbReference>
<dbReference type="EMBL" id="JAAWVO010055398">
    <property type="protein sequence ID" value="MBN3321512.1"/>
    <property type="molecule type" value="Genomic_DNA"/>
</dbReference>
<evidence type="ECO:0000256" key="7">
    <source>
        <dbReference type="ARBA" id="ARBA00023136"/>
    </source>
</evidence>
<dbReference type="Gene3D" id="3.20.20.190">
    <property type="entry name" value="Phosphatidylinositol (PI) phosphodiesterase"/>
    <property type="match status" value="1"/>
</dbReference>
<comment type="catalytic activity">
    <reaction evidence="12">
        <text>N,1-di-(9Z-octadecenoyl)-sn-glycero-3-phosphoethanolamine + H2O = N-(9Z-octadecenoyl) ethanolamine + 1-(9Z-octadecenoyl)-sn-glycero-3-phosphate + H(+)</text>
        <dbReference type="Rhea" id="RHEA:56460"/>
        <dbReference type="ChEBI" id="CHEBI:15377"/>
        <dbReference type="ChEBI" id="CHEBI:15378"/>
        <dbReference type="ChEBI" id="CHEBI:71466"/>
        <dbReference type="ChEBI" id="CHEBI:74544"/>
        <dbReference type="ChEBI" id="CHEBI:85222"/>
    </reaction>
    <physiologicalReaction direction="left-to-right" evidence="12">
        <dbReference type="Rhea" id="RHEA:56461"/>
    </physiologicalReaction>
</comment>
<evidence type="ECO:0000256" key="5">
    <source>
        <dbReference type="ARBA" id="ARBA00022989"/>
    </source>
</evidence>
<dbReference type="InterPro" id="IPR017946">
    <property type="entry name" value="PLC-like_Pdiesterase_TIM-brl"/>
</dbReference>
<dbReference type="AlphaFoldDB" id="A0A8J7NXC9"/>
<proteinExistence type="inferred from homology"/>
<evidence type="ECO:0000256" key="10">
    <source>
        <dbReference type="ARBA" id="ARBA00047538"/>
    </source>
</evidence>
<feature type="non-terminal residue" evidence="14">
    <location>
        <position position="1"/>
    </location>
</feature>
<comment type="similarity">
    <text evidence="2">Belongs to the glycerophosphoryl diester phosphodiesterase family.</text>
</comment>
<evidence type="ECO:0000256" key="12">
    <source>
        <dbReference type="ARBA" id="ARBA00048947"/>
    </source>
</evidence>
<comment type="catalytic activity">
    <reaction evidence="11">
        <text>1-O-(1Z-octadecenyl)-sn-glycero-3-phospho-N-hexadecanoyl-ethanolamine + H2O = 1-O-(1Z-octadecenyl)-sn-glycero-3-phosphate + N-hexadecanoylethanolamine + H(+)</text>
        <dbReference type="Rhea" id="RHEA:53184"/>
        <dbReference type="ChEBI" id="CHEBI:15377"/>
        <dbReference type="ChEBI" id="CHEBI:15378"/>
        <dbReference type="ChEBI" id="CHEBI:71464"/>
        <dbReference type="ChEBI" id="CHEBI:137009"/>
        <dbReference type="ChEBI" id="CHEBI:137017"/>
    </reaction>
    <physiologicalReaction direction="left-to-right" evidence="11">
        <dbReference type="Rhea" id="RHEA:53185"/>
    </physiologicalReaction>
</comment>
<feature type="non-terminal residue" evidence="14">
    <location>
        <position position="176"/>
    </location>
</feature>
<dbReference type="InterPro" id="IPR030395">
    <property type="entry name" value="GP_PDE_dom"/>
</dbReference>
<dbReference type="GO" id="GO:0004622">
    <property type="term" value="F:phosphatidylcholine lysophospholipase activity"/>
    <property type="evidence" value="ECO:0007669"/>
    <property type="project" value="TreeGrafter"/>
</dbReference>
<evidence type="ECO:0000256" key="3">
    <source>
        <dbReference type="ARBA" id="ARBA00022692"/>
    </source>
</evidence>
<evidence type="ECO:0000256" key="1">
    <source>
        <dbReference type="ARBA" id="ARBA00004370"/>
    </source>
</evidence>
<evidence type="ECO:0000313" key="14">
    <source>
        <dbReference type="EMBL" id="MBN3321512.1"/>
    </source>
</evidence>
<protein>
    <submittedName>
        <fullName evidence="14">GDPD3 Lysophospholipase</fullName>
    </submittedName>
</protein>
<comment type="catalytic activity">
    <reaction evidence="9">
        <text>N-(5Z,8Z,11Z,14Z-eicosatetraenoyl)-1-(9Z-octadecenoyl)-sn-glycero-3-phosphoethanolamine + H2O = N-(5Z,8Z,11Z,14Z-eicosatetraenoyl)-ethanolamine + 1-(9Z-octadecenoyl)-sn-glycero-3-phosphate + H(+)</text>
        <dbReference type="Rhea" id="RHEA:45544"/>
        <dbReference type="ChEBI" id="CHEBI:2700"/>
        <dbReference type="ChEBI" id="CHEBI:15377"/>
        <dbReference type="ChEBI" id="CHEBI:15378"/>
        <dbReference type="ChEBI" id="CHEBI:74544"/>
        <dbReference type="ChEBI" id="CHEBI:85223"/>
    </reaction>
    <physiologicalReaction direction="left-to-right" evidence="9">
        <dbReference type="Rhea" id="RHEA:45545"/>
    </physiologicalReaction>
</comment>
<dbReference type="SUPFAM" id="SSF51695">
    <property type="entry name" value="PLC-like phosphodiesterases"/>
    <property type="match status" value="1"/>
</dbReference>
<evidence type="ECO:0000256" key="8">
    <source>
        <dbReference type="ARBA" id="ARBA00036083"/>
    </source>
</evidence>
<organism evidence="14 15">
    <name type="scientific">Atractosteus spatula</name>
    <name type="common">Alligator gar</name>
    <name type="synonym">Lepisosteus spatula</name>
    <dbReference type="NCBI Taxonomy" id="7917"/>
    <lineage>
        <taxon>Eukaryota</taxon>
        <taxon>Metazoa</taxon>
        <taxon>Chordata</taxon>
        <taxon>Craniata</taxon>
        <taxon>Vertebrata</taxon>
        <taxon>Euteleostomi</taxon>
        <taxon>Actinopterygii</taxon>
        <taxon>Neopterygii</taxon>
        <taxon>Holostei</taxon>
        <taxon>Semionotiformes</taxon>
        <taxon>Lepisosteidae</taxon>
        <taxon>Atractosteus</taxon>
    </lineage>
</organism>
<gene>
    <name evidence="14" type="primary">Gdpd3</name>
    <name evidence="14" type="ORF">GTO95_0013872</name>
</gene>
<comment type="caution">
    <text evidence="14">The sequence shown here is derived from an EMBL/GenBank/DDBJ whole genome shotgun (WGS) entry which is preliminary data.</text>
</comment>
<accession>A0A8J7NXC9</accession>